<name>A0A2U2BXT7_9PROT</name>
<dbReference type="Proteomes" id="UP000245168">
    <property type="component" value="Unassembled WGS sequence"/>
</dbReference>
<evidence type="ECO:0000259" key="9">
    <source>
        <dbReference type="Pfam" id="PF01431"/>
    </source>
</evidence>
<dbReference type="InterPro" id="IPR042089">
    <property type="entry name" value="Peptidase_M13_dom_2"/>
</dbReference>
<dbReference type="OrthoDB" id="9775677at2"/>
<evidence type="ECO:0000256" key="3">
    <source>
        <dbReference type="ARBA" id="ARBA00022670"/>
    </source>
</evidence>
<evidence type="ECO:0000256" key="6">
    <source>
        <dbReference type="ARBA" id="ARBA00022833"/>
    </source>
</evidence>
<evidence type="ECO:0000256" key="2">
    <source>
        <dbReference type="ARBA" id="ARBA00007357"/>
    </source>
</evidence>
<dbReference type="GO" id="GO:0005886">
    <property type="term" value="C:plasma membrane"/>
    <property type="evidence" value="ECO:0007669"/>
    <property type="project" value="TreeGrafter"/>
</dbReference>
<dbReference type="AlphaFoldDB" id="A0A2U2BXT7"/>
<evidence type="ECO:0000313" key="12">
    <source>
        <dbReference type="Proteomes" id="UP000245168"/>
    </source>
</evidence>
<keyword evidence="12" id="KW-1185">Reference proteome</keyword>
<dbReference type="GO" id="GO:0046872">
    <property type="term" value="F:metal ion binding"/>
    <property type="evidence" value="ECO:0007669"/>
    <property type="project" value="UniProtKB-KW"/>
</dbReference>
<dbReference type="Gene3D" id="1.10.1380.10">
    <property type="entry name" value="Neutral endopeptidase , domain2"/>
    <property type="match status" value="1"/>
</dbReference>
<keyword evidence="5" id="KW-0378">Hydrolase</keyword>
<feature type="chain" id="PRO_5015768120" evidence="8">
    <location>
        <begin position="21"/>
        <end position="678"/>
    </location>
</feature>
<dbReference type="PROSITE" id="PS51885">
    <property type="entry name" value="NEPRILYSIN"/>
    <property type="match status" value="1"/>
</dbReference>
<keyword evidence="8" id="KW-0732">Signal</keyword>
<dbReference type="Pfam" id="PF05649">
    <property type="entry name" value="Peptidase_M13_N"/>
    <property type="match status" value="1"/>
</dbReference>
<comment type="cofactor">
    <cofactor evidence="1">
        <name>Zn(2+)</name>
        <dbReference type="ChEBI" id="CHEBI:29105"/>
    </cofactor>
</comment>
<sequence length="678" mass="76290">MKRLLLATSVIAMSGAAAFAQDAEPEIGDFGFDVSGMNAELDPGDDFFQFANEAWLERTEIPADRSNYGMFTKLAIEAEDDVLAIIEDAAAQENVETGSNAQLVGDLFNSWMDVETINARGLEPAQPWLDEIAAIEDWDDAAAMFATVHYAAPWGVGVVPDPQDTSVYTLFLGQSGLGMPNRDYYLEDDEASQRYRAAYLDYIARVFELAGIEGGTEKAEAIMALETALAEVHWEQERTREITEIYNVMSLAELQELAPQFSWESNLDNLGLGGRDSFVVTTPSAIAGAGEIFSGTDIATLRDYLTFHFLSDRAAWLGDEFDQANFEFFSATLNGIEEQRPRVKRGVNLVGGQLGHAIGQIYVDRHFPPSSREQMEGLVANLVDAFGDRLETLSWMDEETRAEALEKLSTFEPRIGYPDVWDDFTGLEINADDYFGNRIRMAEFQWSEDLEDLAGPVDRREWNWPPQVVNASYNPLLNQITFPAGILQPPFFDPNADPAINYGAIGAVIGHEIGHGFDDQGRRFDAEGRIRDWWTEETNERFVERSDELVAQYDQYVPVEGYTVNGRFTLGENIGDLGGMEMAYAAWRDYVEANYPDGEAPVIDGFTGDQRFFLAWAQVWRRLYREDNLISRIRTDPHSPSEFRVNGVVRNMDAWYAAFDVSEDDDLYLPEEDRVSIW</sequence>
<dbReference type="Pfam" id="PF01431">
    <property type="entry name" value="Peptidase_M13"/>
    <property type="match status" value="1"/>
</dbReference>
<dbReference type="RefSeq" id="WP_109252096.1">
    <property type="nucleotide sequence ID" value="NZ_QEXV01000001.1"/>
</dbReference>
<dbReference type="GO" id="GO:0004222">
    <property type="term" value="F:metalloendopeptidase activity"/>
    <property type="evidence" value="ECO:0007669"/>
    <property type="project" value="InterPro"/>
</dbReference>
<dbReference type="SUPFAM" id="SSF55486">
    <property type="entry name" value="Metalloproteases ('zincins'), catalytic domain"/>
    <property type="match status" value="1"/>
</dbReference>
<dbReference type="EMBL" id="QEXV01000001">
    <property type="protein sequence ID" value="PWE18822.1"/>
    <property type="molecule type" value="Genomic_DNA"/>
</dbReference>
<comment type="caution">
    <text evidence="11">The sequence shown here is derived from an EMBL/GenBank/DDBJ whole genome shotgun (WGS) entry which is preliminary data.</text>
</comment>
<evidence type="ECO:0000256" key="7">
    <source>
        <dbReference type="ARBA" id="ARBA00023049"/>
    </source>
</evidence>
<organism evidence="11 12">
    <name type="scientific">Marinicauda salina</name>
    <dbReference type="NCBI Taxonomy" id="2135793"/>
    <lineage>
        <taxon>Bacteria</taxon>
        <taxon>Pseudomonadati</taxon>
        <taxon>Pseudomonadota</taxon>
        <taxon>Alphaproteobacteria</taxon>
        <taxon>Maricaulales</taxon>
        <taxon>Maricaulaceae</taxon>
        <taxon>Marinicauda</taxon>
    </lineage>
</organism>
<proteinExistence type="inferred from homology"/>
<keyword evidence="4" id="KW-0479">Metal-binding</keyword>
<protein>
    <submittedName>
        <fullName evidence="11">M13 family peptidase</fullName>
    </submittedName>
</protein>
<evidence type="ECO:0000259" key="10">
    <source>
        <dbReference type="Pfam" id="PF05649"/>
    </source>
</evidence>
<keyword evidence="3" id="KW-0645">Protease</keyword>
<dbReference type="InterPro" id="IPR018497">
    <property type="entry name" value="Peptidase_M13_C"/>
</dbReference>
<dbReference type="InterPro" id="IPR024079">
    <property type="entry name" value="MetalloPept_cat_dom_sf"/>
</dbReference>
<keyword evidence="7" id="KW-0482">Metalloprotease</keyword>
<dbReference type="InterPro" id="IPR000718">
    <property type="entry name" value="Peptidase_M13"/>
</dbReference>
<dbReference type="CDD" id="cd08662">
    <property type="entry name" value="M13"/>
    <property type="match status" value="1"/>
</dbReference>
<evidence type="ECO:0000256" key="5">
    <source>
        <dbReference type="ARBA" id="ARBA00022801"/>
    </source>
</evidence>
<evidence type="ECO:0000256" key="4">
    <source>
        <dbReference type="ARBA" id="ARBA00022723"/>
    </source>
</evidence>
<feature type="domain" description="Peptidase M13 N-terminal" evidence="10">
    <location>
        <begin position="43"/>
        <end position="418"/>
    </location>
</feature>
<evidence type="ECO:0000313" key="11">
    <source>
        <dbReference type="EMBL" id="PWE18822.1"/>
    </source>
</evidence>
<dbReference type="PRINTS" id="PR00786">
    <property type="entry name" value="NEPRILYSIN"/>
</dbReference>
<dbReference type="Gene3D" id="3.40.390.10">
    <property type="entry name" value="Collagenase (Catalytic Domain)"/>
    <property type="match status" value="1"/>
</dbReference>
<gene>
    <name evidence="11" type="ORF">DDZ18_04325</name>
</gene>
<reference evidence="12" key="1">
    <citation type="submission" date="2018-05" db="EMBL/GenBank/DDBJ databases">
        <authorList>
            <person name="Liu B.-T."/>
        </authorList>
    </citation>
    <scope>NUCLEOTIDE SEQUENCE [LARGE SCALE GENOMIC DNA]</scope>
    <source>
        <strain evidence="12">WD6-1</strain>
    </source>
</reference>
<evidence type="ECO:0000256" key="8">
    <source>
        <dbReference type="SAM" id="SignalP"/>
    </source>
</evidence>
<dbReference type="PANTHER" id="PTHR11733:SF167">
    <property type="entry name" value="FI17812P1-RELATED"/>
    <property type="match status" value="1"/>
</dbReference>
<feature type="signal peptide" evidence="8">
    <location>
        <begin position="1"/>
        <end position="20"/>
    </location>
</feature>
<feature type="domain" description="Peptidase M13 C-terminal" evidence="9">
    <location>
        <begin position="470"/>
        <end position="674"/>
    </location>
</feature>
<dbReference type="GO" id="GO:0016485">
    <property type="term" value="P:protein processing"/>
    <property type="evidence" value="ECO:0007669"/>
    <property type="project" value="TreeGrafter"/>
</dbReference>
<accession>A0A2U2BXT7</accession>
<dbReference type="PANTHER" id="PTHR11733">
    <property type="entry name" value="ZINC METALLOPROTEASE FAMILY M13 NEPRILYSIN-RELATED"/>
    <property type="match status" value="1"/>
</dbReference>
<keyword evidence="6" id="KW-0862">Zinc</keyword>
<evidence type="ECO:0000256" key="1">
    <source>
        <dbReference type="ARBA" id="ARBA00001947"/>
    </source>
</evidence>
<dbReference type="InterPro" id="IPR008753">
    <property type="entry name" value="Peptidase_M13_N"/>
</dbReference>
<comment type="similarity">
    <text evidence="2">Belongs to the peptidase M13 family.</text>
</comment>